<feature type="domain" description="Ppx/GppA phosphatase N-terminal" evidence="1">
    <location>
        <begin position="45"/>
        <end position="310"/>
    </location>
</feature>
<dbReference type="EC" id="3.6.1.40" evidence="2"/>
<dbReference type="InterPro" id="IPR003695">
    <property type="entry name" value="Ppx_GppA_N"/>
</dbReference>
<sequence>MIGNGPQGSSLGVNVGEHSSGRRAIIDIGSNTVRLVVYNGPPRAPVVILNEKVSAKLGKDLNKNGLLSAKSMQTALAALARFAAMLDMLGIDDVDCVATAASRDAQNGPEFLASVRRLGLSPRLLTGEEEARASANGVIAAFPGARGIVGDLGGGSLELVAIDGDVCRGGITLPFGTLRLPDLRSGGPVRFASAVRDGLARADFSSGAGQPLYIVGGSWRALALQAMHDIDWPLDDPHDFELAPDVALRMCRQLEKAKPEKADPRISSSRLASLPDAAALLGQLVERLSPSRIVFSSWGLREGLVFARLDAATRAQDPMLAGVEGFARSASVDPQHAAAVARWTAAVCEQSPQDTNLRLASTMLALAAMRTEPNLRAQEAMSWALRKRWVGINARGRAMMAMCVFANSGLTEVPPTFARLAPPEDLRAAVGWGLAIRLCRRLTGCADKALALTALRRQGEELVLVLQEPVEALLTTSTTKDLKHLAEWTGLEGRVKTGADA</sequence>
<dbReference type="Proteomes" id="UP000555448">
    <property type="component" value="Unassembled WGS sequence"/>
</dbReference>
<dbReference type="Gene3D" id="3.30.420.40">
    <property type="match status" value="1"/>
</dbReference>
<keyword evidence="2" id="KW-0378">Hydrolase</keyword>
<comment type="caution">
    <text evidence="2">The sequence shown here is derived from an EMBL/GenBank/DDBJ whole genome shotgun (WGS) entry which is preliminary data.</text>
</comment>
<dbReference type="AlphaFoldDB" id="A0A7W7NXU5"/>
<keyword evidence="3" id="KW-1185">Reference proteome</keyword>
<name>A0A7W7NXU5_9SPHN</name>
<dbReference type="SUPFAM" id="SSF53067">
    <property type="entry name" value="Actin-like ATPase domain"/>
    <property type="match status" value="2"/>
</dbReference>
<dbReference type="CDD" id="cd24052">
    <property type="entry name" value="ASKHA_NBD_HpPPX-GppA-like"/>
    <property type="match status" value="1"/>
</dbReference>
<dbReference type="PANTHER" id="PTHR30005:SF0">
    <property type="entry name" value="RETROGRADE REGULATION PROTEIN 2"/>
    <property type="match status" value="1"/>
</dbReference>
<proteinExistence type="predicted"/>
<dbReference type="EMBL" id="JACHLR010000012">
    <property type="protein sequence ID" value="MBB4859492.1"/>
    <property type="molecule type" value="Genomic_DNA"/>
</dbReference>
<dbReference type="InterPro" id="IPR050273">
    <property type="entry name" value="GppA/Ppx_hydrolase"/>
</dbReference>
<reference evidence="2 3" key="1">
    <citation type="submission" date="2020-08" db="EMBL/GenBank/DDBJ databases">
        <title>Functional genomics of gut bacteria from endangered species of beetles.</title>
        <authorList>
            <person name="Carlos-Shanley C."/>
        </authorList>
    </citation>
    <scope>NUCLEOTIDE SEQUENCE [LARGE SCALE GENOMIC DNA]</scope>
    <source>
        <strain evidence="2 3">S00245</strain>
    </source>
</reference>
<dbReference type="GO" id="GO:0004309">
    <property type="term" value="F:exopolyphosphatase activity"/>
    <property type="evidence" value="ECO:0007669"/>
    <property type="project" value="UniProtKB-EC"/>
</dbReference>
<dbReference type="GO" id="GO:0008894">
    <property type="term" value="F:guanosine-5'-triphosphate,3'-diphosphate diphosphatase activity"/>
    <property type="evidence" value="ECO:0007669"/>
    <property type="project" value="UniProtKB-EC"/>
</dbReference>
<dbReference type="PANTHER" id="PTHR30005">
    <property type="entry name" value="EXOPOLYPHOSPHATASE"/>
    <property type="match status" value="1"/>
</dbReference>
<accession>A0A7W7NXU5</accession>
<dbReference type="RefSeq" id="WP_184246500.1">
    <property type="nucleotide sequence ID" value="NZ_JACHLR010000012.1"/>
</dbReference>
<gene>
    <name evidence="2" type="ORF">HNO88_002821</name>
</gene>
<dbReference type="Pfam" id="PF02541">
    <property type="entry name" value="Ppx-GppA"/>
    <property type="match status" value="1"/>
</dbReference>
<dbReference type="Gene3D" id="1.10.3210.10">
    <property type="entry name" value="Hypothetical protein af1432"/>
    <property type="match status" value="1"/>
</dbReference>
<dbReference type="EC" id="3.6.1.11" evidence="2"/>
<protein>
    <submittedName>
        <fullName evidence="2">Exopolyphosphatase/guanosine-5'-triphosphate, 3'-diphosphate pyrophosphatase</fullName>
        <ecNumber evidence="2">3.6.1.11</ecNumber>
        <ecNumber evidence="2">3.6.1.40</ecNumber>
    </submittedName>
</protein>
<dbReference type="InterPro" id="IPR043129">
    <property type="entry name" value="ATPase_NBD"/>
</dbReference>
<organism evidence="2 3">
    <name type="scientific">Novosphingobium chloroacetimidivorans</name>
    <dbReference type="NCBI Taxonomy" id="1428314"/>
    <lineage>
        <taxon>Bacteria</taxon>
        <taxon>Pseudomonadati</taxon>
        <taxon>Pseudomonadota</taxon>
        <taxon>Alphaproteobacteria</taxon>
        <taxon>Sphingomonadales</taxon>
        <taxon>Sphingomonadaceae</taxon>
        <taxon>Novosphingobium</taxon>
    </lineage>
</organism>
<evidence type="ECO:0000259" key="1">
    <source>
        <dbReference type="Pfam" id="PF02541"/>
    </source>
</evidence>
<evidence type="ECO:0000313" key="2">
    <source>
        <dbReference type="EMBL" id="MBB4859492.1"/>
    </source>
</evidence>
<evidence type="ECO:0000313" key="3">
    <source>
        <dbReference type="Proteomes" id="UP000555448"/>
    </source>
</evidence>
<dbReference type="Gene3D" id="3.30.420.150">
    <property type="entry name" value="Exopolyphosphatase. Domain 2"/>
    <property type="match status" value="1"/>
</dbReference>